<comment type="caution">
    <text evidence="2">The sequence shown here is derived from an EMBL/GenBank/DDBJ whole genome shotgun (WGS) entry which is preliminary data.</text>
</comment>
<feature type="compositionally biased region" description="Basic and acidic residues" evidence="1">
    <location>
        <begin position="12"/>
        <end position="27"/>
    </location>
</feature>
<protein>
    <submittedName>
        <fullName evidence="2">Unnamed protein product</fullName>
    </submittedName>
</protein>
<feature type="region of interest" description="Disordered" evidence="1">
    <location>
        <begin position="1"/>
        <end position="47"/>
    </location>
</feature>
<organism evidence="2 3">
    <name type="scientific">Phytophthora fragariaefolia</name>
    <dbReference type="NCBI Taxonomy" id="1490495"/>
    <lineage>
        <taxon>Eukaryota</taxon>
        <taxon>Sar</taxon>
        <taxon>Stramenopiles</taxon>
        <taxon>Oomycota</taxon>
        <taxon>Peronosporomycetes</taxon>
        <taxon>Peronosporales</taxon>
        <taxon>Peronosporaceae</taxon>
        <taxon>Phytophthora</taxon>
    </lineage>
</organism>
<reference evidence="2" key="1">
    <citation type="submission" date="2023-04" db="EMBL/GenBank/DDBJ databases">
        <title>Phytophthora fragariaefolia NBRC 109709.</title>
        <authorList>
            <person name="Ichikawa N."/>
            <person name="Sato H."/>
            <person name="Tonouchi N."/>
        </authorList>
    </citation>
    <scope>NUCLEOTIDE SEQUENCE</scope>
    <source>
        <strain evidence="2">NBRC 109709</strain>
    </source>
</reference>
<accession>A0A9W7D601</accession>
<keyword evidence="3" id="KW-1185">Reference proteome</keyword>
<feature type="region of interest" description="Disordered" evidence="1">
    <location>
        <begin position="69"/>
        <end position="88"/>
    </location>
</feature>
<proteinExistence type="predicted"/>
<evidence type="ECO:0000256" key="1">
    <source>
        <dbReference type="SAM" id="MobiDB-lite"/>
    </source>
</evidence>
<name>A0A9W7D601_9STRA</name>
<dbReference type="Proteomes" id="UP001165121">
    <property type="component" value="Unassembled WGS sequence"/>
</dbReference>
<dbReference type="EMBL" id="BSXT01004199">
    <property type="protein sequence ID" value="GMF57100.1"/>
    <property type="molecule type" value="Genomic_DNA"/>
</dbReference>
<evidence type="ECO:0000313" key="2">
    <source>
        <dbReference type="EMBL" id="GMF57100.1"/>
    </source>
</evidence>
<evidence type="ECO:0000313" key="3">
    <source>
        <dbReference type="Proteomes" id="UP001165121"/>
    </source>
</evidence>
<dbReference type="AlphaFoldDB" id="A0A9W7D601"/>
<gene>
    <name evidence="2" type="ORF">Pfra01_002434400</name>
</gene>
<sequence length="88" mass="10146">MSPKDNPVAADYARRHPEEDVDRERADSSQYGSDGEVKKQSEPTNTQAKLMDLLTGLVERMVHMEVSQQQQKEQQHFEGVRQVCSSWR</sequence>
<dbReference type="OrthoDB" id="180819at2759"/>